<dbReference type="EMBL" id="DAAUKO010000021">
    <property type="protein sequence ID" value="HAF1616166.1"/>
    <property type="molecule type" value="Genomic_DNA"/>
</dbReference>
<dbReference type="SMART" id="SM00530">
    <property type="entry name" value="HTH_XRE"/>
    <property type="match status" value="1"/>
</dbReference>
<feature type="domain" description="HTH cro/C1-type" evidence="1">
    <location>
        <begin position="7"/>
        <end position="50"/>
    </location>
</feature>
<accession>A0A742ZPW4</accession>
<evidence type="ECO:0000259" key="1">
    <source>
        <dbReference type="PROSITE" id="PS50943"/>
    </source>
</evidence>
<dbReference type="SUPFAM" id="SSF47413">
    <property type="entry name" value="lambda repressor-like DNA-binding domains"/>
    <property type="match status" value="1"/>
</dbReference>
<proteinExistence type="predicted"/>
<organism evidence="2">
    <name type="scientific">Salmonella enterica</name>
    <name type="common">Salmonella choleraesuis</name>
    <dbReference type="NCBI Taxonomy" id="28901"/>
    <lineage>
        <taxon>Bacteria</taxon>
        <taxon>Pseudomonadati</taxon>
        <taxon>Pseudomonadota</taxon>
        <taxon>Gammaproteobacteria</taxon>
        <taxon>Enterobacterales</taxon>
        <taxon>Enterobacteriaceae</taxon>
        <taxon>Salmonella</taxon>
    </lineage>
</organism>
<dbReference type="CDD" id="cd00093">
    <property type="entry name" value="HTH_XRE"/>
    <property type="match status" value="1"/>
</dbReference>
<dbReference type="AlphaFoldDB" id="A0A742ZPW4"/>
<dbReference type="PROSITE" id="PS50943">
    <property type="entry name" value="HTH_CROC1"/>
    <property type="match status" value="1"/>
</dbReference>
<protein>
    <submittedName>
        <fullName evidence="2">Helix-turn-helix transcriptional regulator</fullName>
    </submittedName>
</protein>
<name>A0A742ZPW4_SALER</name>
<dbReference type="InterPro" id="IPR001387">
    <property type="entry name" value="Cro/C1-type_HTH"/>
</dbReference>
<dbReference type="Pfam" id="PF01381">
    <property type="entry name" value="HTH_3"/>
    <property type="match status" value="1"/>
</dbReference>
<dbReference type="GO" id="GO:0003677">
    <property type="term" value="F:DNA binding"/>
    <property type="evidence" value="ECO:0007669"/>
    <property type="project" value="InterPro"/>
</dbReference>
<sequence>MKIYNKIKKIRKSLGLSQADLAAELCVSQGLISNYERQINNVSPEVANKLISVALERGLTINFNDIYKT</sequence>
<dbReference type="Gene3D" id="1.10.260.40">
    <property type="entry name" value="lambda repressor-like DNA-binding domains"/>
    <property type="match status" value="1"/>
</dbReference>
<reference evidence="2" key="2">
    <citation type="submission" date="2020-02" db="EMBL/GenBank/DDBJ databases">
        <authorList>
            <consortium name="NCBI Pathogen Detection Project"/>
        </authorList>
    </citation>
    <scope>NUCLEOTIDE SEQUENCE</scope>
    <source>
        <strain evidence="2">MA.03-3818</strain>
    </source>
</reference>
<evidence type="ECO:0000313" key="2">
    <source>
        <dbReference type="EMBL" id="HAF1616166.1"/>
    </source>
</evidence>
<comment type="caution">
    <text evidence="2">The sequence shown here is derived from an EMBL/GenBank/DDBJ whole genome shotgun (WGS) entry which is preliminary data.</text>
</comment>
<reference evidence="2" key="1">
    <citation type="journal article" date="2018" name="Genome Biol.">
        <title>SKESA: strategic k-mer extension for scrupulous assemblies.</title>
        <authorList>
            <person name="Souvorov A."/>
            <person name="Agarwala R."/>
            <person name="Lipman D.J."/>
        </authorList>
    </citation>
    <scope>NUCLEOTIDE SEQUENCE</scope>
    <source>
        <strain evidence="2">MA.03-3818</strain>
    </source>
</reference>
<dbReference type="InterPro" id="IPR010982">
    <property type="entry name" value="Lambda_DNA-bd_dom_sf"/>
</dbReference>
<gene>
    <name evidence="2" type="ORF">G9B49_005227</name>
</gene>